<evidence type="ECO:0000256" key="6">
    <source>
        <dbReference type="ARBA" id="ARBA00022837"/>
    </source>
</evidence>
<dbReference type="InterPro" id="IPR001382">
    <property type="entry name" value="Glyco_hydro_47"/>
</dbReference>
<keyword evidence="12" id="KW-0812">Transmembrane</keyword>
<evidence type="ECO:0000256" key="4">
    <source>
        <dbReference type="ARBA" id="ARBA00022723"/>
    </source>
</evidence>
<dbReference type="EMBL" id="OB664646">
    <property type="protein sequence ID" value="CAD7232427.1"/>
    <property type="molecule type" value="Genomic_DNA"/>
</dbReference>
<feature type="compositionally biased region" description="Basic and acidic residues" evidence="11">
    <location>
        <begin position="104"/>
        <end position="122"/>
    </location>
</feature>
<dbReference type="PANTHER" id="PTHR11742:SF55">
    <property type="entry name" value="ENDOPLASMIC RETICULUM MANNOSYL-OLIGOSACCHARIDE 1,2-ALPHA-MANNOSIDASE"/>
    <property type="match status" value="1"/>
</dbReference>
<dbReference type="PRINTS" id="PR00747">
    <property type="entry name" value="GLYHDRLASE47"/>
</dbReference>
<comment type="pathway">
    <text evidence="2">Protein modification; protein glycosylation.</text>
</comment>
<dbReference type="GO" id="GO:0005509">
    <property type="term" value="F:calcium ion binding"/>
    <property type="evidence" value="ECO:0007669"/>
    <property type="project" value="InterPro"/>
</dbReference>
<evidence type="ECO:0000256" key="3">
    <source>
        <dbReference type="ARBA" id="ARBA00007658"/>
    </source>
</evidence>
<comment type="catalytic activity">
    <reaction evidence="9">
        <text>N(4)-(alpha-D-Man-(1-&gt;2)-alpha-D-Man-(1-&gt;2)-alpha-D-Man-(1-&gt;3)-[alpha-D-Man-(1-&gt;2)-alpha-D-Man-(1-&gt;3)-[alpha-D-Man-(1-&gt;2)-alpha-D-Man-(1-&gt;6)]-alpha-D-Man-(1-&gt;6)]-beta-D-Man-(1-&gt;4)-beta-D-GlcNAc-(1-&gt;4)-beta-D-GlcNAc)-L-asparaginyl-[protein] (N-glucan mannose isomer 9A1,2,3B1,2,3) + 4 H2O = N(4)-(alpha-D-Man-(1-&gt;3)-[alpha-D-Man-(1-&gt;3)-[alpha-D-Man-(1-&gt;6)]-alpha-D-Man-(1-&gt;6)]-beta-D-Man-(1-&gt;4)-beta-D-GlcNAc-(1-&gt;4)-beta-D-GlcNAc)-L-asparaginyl-[protein] (N-glucan mannose isomer 5A1,2) + 4 beta-D-mannose</text>
        <dbReference type="Rhea" id="RHEA:56008"/>
        <dbReference type="Rhea" id="RHEA-COMP:14356"/>
        <dbReference type="Rhea" id="RHEA-COMP:14367"/>
        <dbReference type="ChEBI" id="CHEBI:15377"/>
        <dbReference type="ChEBI" id="CHEBI:28563"/>
        <dbReference type="ChEBI" id="CHEBI:59087"/>
        <dbReference type="ChEBI" id="CHEBI:139493"/>
        <dbReference type="EC" id="3.2.1.113"/>
    </reaction>
</comment>
<keyword evidence="7" id="KW-1015">Disulfide bond</keyword>
<dbReference type="PANTHER" id="PTHR11742">
    <property type="entry name" value="MANNOSYL-OLIGOSACCHARIDE ALPHA-1,2-MANNOSIDASE-RELATED"/>
    <property type="match status" value="1"/>
</dbReference>
<keyword evidence="12" id="KW-0472">Membrane</keyword>
<keyword evidence="5 10" id="KW-0378">Hydrolase</keyword>
<reference evidence="13" key="1">
    <citation type="submission" date="2020-11" db="EMBL/GenBank/DDBJ databases">
        <authorList>
            <person name="Tran Van P."/>
        </authorList>
    </citation>
    <scope>NUCLEOTIDE SEQUENCE</scope>
</reference>
<evidence type="ECO:0000256" key="7">
    <source>
        <dbReference type="ARBA" id="ARBA00023157"/>
    </source>
</evidence>
<feature type="region of interest" description="Disordered" evidence="11">
    <location>
        <begin position="60"/>
        <end position="133"/>
    </location>
</feature>
<evidence type="ECO:0000256" key="8">
    <source>
        <dbReference type="ARBA" id="ARBA00047669"/>
    </source>
</evidence>
<comment type="similarity">
    <text evidence="3 10">Belongs to the glycosyl hydrolase 47 family.</text>
</comment>
<keyword evidence="4" id="KW-0479">Metal-binding</keyword>
<proteinExistence type="inferred from homology"/>
<evidence type="ECO:0000256" key="5">
    <source>
        <dbReference type="ARBA" id="ARBA00022801"/>
    </source>
</evidence>
<dbReference type="InterPro" id="IPR012341">
    <property type="entry name" value="6hp_glycosidase-like_sf"/>
</dbReference>
<evidence type="ECO:0000256" key="12">
    <source>
        <dbReference type="SAM" id="Phobius"/>
    </source>
</evidence>
<evidence type="ECO:0000256" key="11">
    <source>
        <dbReference type="SAM" id="MobiDB-lite"/>
    </source>
</evidence>
<dbReference type="OrthoDB" id="8118055at2759"/>
<dbReference type="Pfam" id="PF01532">
    <property type="entry name" value="Glyco_hydro_47"/>
    <property type="match status" value="1"/>
</dbReference>
<comment type="catalytic activity">
    <reaction evidence="8">
        <text>N(4)-(alpha-D-Man-(1-&gt;2)-alpha-D-Man-(1-&gt;2)-alpha-D-Man-(1-&gt;3)-[alpha-D-Man-(1-&gt;3)-[alpha-D-Man-(1-&gt;2)-alpha-D-Man-(1-&gt;6)]-alpha-D-Man-(1-&gt;6)]-beta-D-Man-(1-&gt;4)-beta-D-GlcNAc-(1-&gt;4)-beta-D-GlcNAc)-L-asparaginyl-[protein] (N-glucan mannose isomer 8A1,2,3B1,3) + 3 H2O = N(4)-(alpha-D-Man-(1-&gt;3)-[alpha-D-Man-(1-&gt;3)-[alpha-D-Man-(1-&gt;6)]-alpha-D-Man-(1-&gt;6)]-beta-D-Man-(1-&gt;4)-beta-D-GlcNAc-(1-&gt;4)-beta-D-GlcNAc)-L-asparaginyl-[protein] (N-glucan mannose isomer 5A1,2) + 3 beta-D-mannose</text>
        <dbReference type="Rhea" id="RHEA:56028"/>
        <dbReference type="Rhea" id="RHEA-COMP:14358"/>
        <dbReference type="Rhea" id="RHEA-COMP:14367"/>
        <dbReference type="ChEBI" id="CHEBI:15377"/>
        <dbReference type="ChEBI" id="CHEBI:28563"/>
        <dbReference type="ChEBI" id="CHEBI:59087"/>
        <dbReference type="ChEBI" id="CHEBI:60628"/>
        <dbReference type="EC" id="3.2.1.113"/>
    </reaction>
</comment>
<dbReference type="EC" id="3.2.1.-" evidence="10"/>
<organism evidence="13">
    <name type="scientific">Cyprideis torosa</name>
    <dbReference type="NCBI Taxonomy" id="163714"/>
    <lineage>
        <taxon>Eukaryota</taxon>
        <taxon>Metazoa</taxon>
        <taxon>Ecdysozoa</taxon>
        <taxon>Arthropoda</taxon>
        <taxon>Crustacea</taxon>
        <taxon>Oligostraca</taxon>
        <taxon>Ostracoda</taxon>
        <taxon>Podocopa</taxon>
        <taxon>Podocopida</taxon>
        <taxon>Cytherocopina</taxon>
        <taxon>Cytheroidea</taxon>
        <taxon>Cytherideidae</taxon>
        <taxon>Cyprideis</taxon>
    </lineage>
</organism>
<evidence type="ECO:0000256" key="9">
    <source>
        <dbReference type="ARBA" id="ARBA00048605"/>
    </source>
</evidence>
<evidence type="ECO:0000256" key="10">
    <source>
        <dbReference type="RuleBase" id="RU361193"/>
    </source>
</evidence>
<keyword evidence="6" id="KW-0106">Calcium</keyword>
<feature type="non-terminal residue" evidence="13">
    <location>
        <position position="1"/>
    </location>
</feature>
<accession>A0A7R8WIL2</accession>
<dbReference type="GO" id="GO:0004571">
    <property type="term" value="F:mannosyl-oligosaccharide 1,2-alpha-mannosidase activity"/>
    <property type="evidence" value="ECO:0007669"/>
    <property type="project" value="UniProtKB-EC"/>
</dbReference>
<dbReference type="GO" id="GO:0016020">
    <property type="term" value="C:membrane"/>
    <property type="evidence" value="ECO:0007669"/>
    <property type="project" value="InterPro"/>
</dbReference>
<dbReference type="InterPro" id="IPR050749">
    <property type="entry name" value="Glycosyl_Hydrolase_47"/>
</dbReference>
<evidence type="ECO:0000256" key="2">
    <source>
        <dbReference type="ARBA" id="ARBA00004922"/>
    </source>
</evidence>
<keyword evidence="10" id="KW-0326">Glycosidase</keyword>
<name>A0A7R8WIL2_9CRUS</name>
<dbReference type="SUPFAM" id="SSF48225">
    <property type="entry name" value="Seven-hairpin glycosidases"/>
    <property type="match status" value="1"/>
</dbReference>
<gene>
    <name evidence="13" type="ORF">CTOB1V02_LOCUS10263</name>
</gene>
<feature type="transmembrane region" description="Helical" evidence="12">
    <location>
        <begin position="29"/>
        <end position="48"/>
    </location>
</feature>
<dbReference type="GO" id="GO:0005783">
    <property type="term" value="C:endoplasmic reticulum"/>
    <property type="evidence" value="ECO:0007669"/>
    <property type="project" value="TreeGrafter"/>
</dbReference>
<dbReference type="Gene3D" id="1.50.10.10">
    <property type="match status" value="1"/>
</dbReference>
<keyword evidence="12" id="KW-1133">Transmembrane helix</keyword>
<evidence type="ECO:0000256" key="1">
    <source>
        <dbReference type="ARBA" id="ARBA00001913"/>
    </source>
</evidence>
<dbReference type="AlphaFoldDB" id="A0A7R8WIL2"/>
<dbReference type="GO" id="GO:0005975">
    <property type="term" value="P:carbohydrate metabolic process"/>
    <property type="evidence" value="ECO:0007669"/>
    <property type="project" value="InterPro"/>
</dbReference>
<dbReference type="InterPro" id="IPR036026">
    <property type="entry name" value="Seven-hairpin_glycosidases"/>
</dbReference>
<comment type="cofactor">
    <cofactor evidence="1">
        <name>Ca(2+)</name>
        <dbReference type="ChEBI" id="CHEBI:29108"/>
    </cofactor>
</comment>
<protein>
    <recommendedName>
        <fullName evidence="10">alpha-1,2-Mannosidase</fullName>
        <ecNumber evidence="10">3.2.1.-</ecNumber>
    </recommendedName>
</protein>
<evidence type="ECO:0000313" key="13">
    <source>
        <dbReference type="EMBL" id="CAD7232427.1"/>
    </source>
</evidence>
<sequence length="371" mass="41821">MAWTRWILRSMSLFRFTVCGRRNRISENILLGGILLSLCVVAFFVLRLPRTDAPLEEVAVEREQGDPEAQDGDAQINAPLPPQVKDPLQQGPPQAKDPIHRRKWSESPLKEVPAEAKDKGREVVPPVNGTNGEWAGGRAEAAVEMMRHAWSSYEGFAWGHDFLSPQTKSFTDWFGLGLTIVDSLDTLWLMGLKDEFSKAREWVATELDLAKNARWVNTFETTIRVLGGLLSAYHLSGDRIFLDKAVDLGERLLPAFGSPSGIPYSDVRLKDGRARSPTWSSESSTSEAATLQLEFRDLSWESQEPKFKEVVDRASLKLHVLEKQDGLVPIHINPETGNFKRMSPITLGARGDSYYEYLLKQWLQTDKTEDR</sequence>